<protein>
    <submittedName>
        <fullName evidence="2">Uncharacterized protein</fullName>
    </submittedName>
</protein>
<feature type="compositionally biased region" description="Acidic residues" evidence="1">
    <location>
        <begin position="424"/>
        <end position="440"/>
    </location>
</feature>
<comment type="caution">
    <text evidence="2">The sequence shown here is derived from an EMBL/GenBank/DDBJ whole genome shotgun (WGS) entry which is preliminary data.</text>
</comment>
<keyword evidence="3" id="KW-1185">Reference proteome</keyword>
<accession>A0ABQ8VGE4</accession>
<gene>
    <name evidence="2" type="ORF">C8R41DRAFT_867235</name>
</gene>
<organism evidence="2 3">
    <name type="scientific">Lentinula lateritia</name>
    <dbReference type="NCBI Taxonomy" id="40482"/>
    <lineage>
        <taxon>Eukaryota</taxon>
        <taxon>Fungi</taxon>
        <taxon>Dikarya</taxon>
        <taxon>Basidiomycota</taxon>
        <taxon>Agaricomycotina</taxon>
        <taxon>Agaricomycetes</taxon>
        <taxon>Agaricomycetidae</taxon>
        <taxon>Agaricales</taxon>
        <taxon>Marasmiineae</taxon>
        <taxon>Omphalotaceae</taxon>
        <taxon>Lentinula</taxon>
    </lineage>
</organism>
<dbReference type="EMBL" id="JANVFT010000037">
    <property type="protein sequence ID" value="KAJ4492551.1"/>
    <property type="molecule type" value="Genomic_DNA"/>
</dbReference>
<reference evidence="2" key="1">
    <citation type="submission" date="2022-08" db="EMBL/GenBank/DDBJ databases">
        <title>A Global Phylogenomic Analysis of the Shiitake Genus Lentinula.</title>
        <authorList>
            <consortium name="DOE Joint Genome Institute"/>
            <person name="Sierra-Patev S."/>
            <person name="Min B."/>
            <person name="Naranjo-Ortiz M."/>
            <person name="Looney B."/>
            <person name="Konkel Z."/>
            <person name="Slot J.C."/>
            <person name="Sakamoto Y."/>
            <person name="Steenwyk J.L."/>
            <person name="Rokas A."/>
            <person name="Carro J."/>
            <person name="Camarero S."/>
            <person name="Ferreira P."/>
            <person name="Molpeceres G."/>
            <person name="Ruiz-Duenas F.J."/>
            <person name="Serrano A."/>
            <person name="Henrissat B."/>
            <person name="Drula E."/>
            <person name="Hughes K.W."/>
            <person name="Mata J.L."/>
            <person name="Ishikawa N.K."/>
            <person name="Vargas-Isla R."/>
            <person name="Ushijima S."/>
            <person name="Smith C.A."/>
            <person name="Ahrendt S."/>
            <person name="Andreopoulos W."/>
            <person name="He G."/>
            <person name="Labutti K."/>
            <person name="Lipzen A."/>
            <person name="Ng V."/>
            <person name="Riley R."/>
            <person name="Sandor L."/>
            <person name="Barry K."/>
            <person name="Martinez A.T."/>
            <person name="Xiao Y."/>
            <person name="Gibbons J.G."/>
            <person name="Terashima K."/>
            <person name="Grigoriev I.V."/>
            <person name="Hibbett D.S."/>
        </authorList>
    </citation>
    <scope>NUCLEOTIDE SEQUENCE</scope>
    <source>
        <strain evidence="2">RHP3577 ss4</strain>
    </source>
</reference>
<evidence type="ECO:0000313" key="3">
    <source>
        <dbReference type="Proteomes" id="UP001150217"/>
    </source>
</evidence>
<evidence type="ECO:0000256" key="1">
    <source>
        <dbReference type="SAM" id="MobiDB-lite"/>
    </source>
</evidence>
<feature type="region of interest" description="Disordered" evidence="1">
    <location>
        <begin position="321"/>
        <end position="526"/>
    </location>
</feature>
<dbReference type="Proteomes" id="UP001150217">
    <property type="component" value="Unassembled WGS sequence"/>
</dbReference>
<feature type="compositionally biased region" description="Basic and acidic residues" evidence="1">
    <location>
        <begin position="400"/>
        <end position="413"/>
    </location>
</feature>
<sequence>MYATIGLGAPWAVPGLSYAPVGQGLPRNDVELSREMLQIILEHLSTVIASEFSGIPIRLVAHGGACMLLHPGLYELANRKQMYHISRGENPSRRTTTRDVDYIHRSFVAESESRGIINAGERLKKCIQVTAQKFQLGADWMNSDADVALPMSIEDLMRSPNTGVPFDPIYAQSVKENNIHLYTVFTSSNQQLTIVNVTPFWAVALKLVRYTKWDPGDICLLLLYGSVTRKVQWNAQNLENWIRFNCSAMNYHNWDSLRIADMRRNIDHAVALISSVGSSIMAQPGDPLLPSQSDEKPFSKFGNTRTTANVKGLMHATKTIHSKSTSNVVMPSTGGVPWAGPASDTLPARSSDPELELENSSPRTSPAREGLIYDLGLKAPSRLVQSPSTEDRKRNARTRKSTDWIREHEEHMQRRSKYMLRSDEPDDSDETDTSNDTDIDEIGKSHGRAPVIPMDRRSKSVPSLLGATDQPMVSNQWGSAAASFSDHSWRTEGPSSMNSFETSALPSCPPPIPDRRTRPPVTTPKT</sequence>
<proteinExistence type="predicted"/>
<feature type="compositionally biased region" description="Polar residues" evidence="1">
    <location>
        <begin position="493"/>
        <end position="505"/>
    </location>
</feature>
<name>A0ABQ8VGE4_9AGAR</name>
<evidence type="ECO:0000313" key="2">
    <source>
        <dbReference type="EMBL" id="KAJ4492551.1"/>
    </source>
</evidence>